<evidence type="ECO:0000313" key="3">
    <source>
        <dbReference type="Proteomes" id="UP000799776"/>
    </source>
</evidence>
<gene>
    <name evidence="2" type="ORF">K490DRAFT_58801</name>
</gene>
<keyword evidence="3" id="KW-1185">Reference proteome</keyword>
<protein>
    <submittedName>
        <fullName evidence="2">Uncharacterized protein</fullName>
    </submittedName>
</protein>
<feature type="region of interest" description="Disordered" evidence="1">
    <location>
        <begin position="1"/>
        <end position="109"/>
    </location>
</feature>
<sequence>MSDSMPSVNKILPAAIQLKSDNKTTSNGGDSDTKVANGATREAGPEVLGVENPAGENGEKKGEEEGKPSSFRPYSPIFKPGGKGEFAPRGASEAVSGVPRPSLAPGQTSSFGDIPVEMSFCGGKALLLLLFLSAGDRVCLCDHPSSIFSVPPRALDYNRQYRIEAWG</sequence>
<proteinExistence type="predicted"/>
<evidence type="ECO:0000313" key="2">
    <source>
        <dbReference type="EMBL" id="KAF2085406.1"/>
    </source>
</evidence>
<reference evidence="2" key="1">
    <citation type="journal article" date="2020" name="Stud. Mycol.">
        <title>101 Dothideomycetes genomes: a test case for predicting lifestyles and emergence of pathogens.</title>
        <authorList>
            <person name="Haridas S."/>
            <person name="Albert R."/>
            <person name="Binder M."/>
            <person name="Bloem J."/>
            <person name="Labutti K."/>
            <person name="Salamov A."/>
            <person name="Andreopoulos B."/>
            <person name="Baker S."/>
            <person name="Barry K."/>
            <person name="Bills G."/>
            <person name="Bluhm B."/>
            <person name="Cannon C."/>
            <person name="Castanera R."/>
            <person name="Culley D."/>
            <person name="Daum C."/>
            <person name="Ezra D."/>
            <person name="Gonzalez J."/>
            <person name="Henrissat B."/>
            <person name="Kuo A."/>
            <person name="Liang C."/>
            <person name="Lipzen A."/>
            <person name="Lutzoni F."/>
            <person name="Magnuson J."/>
            <person name="Mondo S."/>
            <person name="Nolan M."/>
            <person name="Ohm R."/>
            <person name="Pangilinan J."/>
            <person name="Park H.-J."/>
            <person name="Ramirez L."/>
            <person name="Alfaro M."/>
            <person name="Sun H."/>
            <person name="Tritt A."/>
            <person name="Yoshinaga Y."/>
            <person name="Zwiers L.-H."/>
            <person name="Turgeon B."/>
            <person name="Goodwin S."/>
            <person name="Spatafora J."/>
            <person name="Crous P."/>
            <person name="Grigoriev I."/>
        </authorList>
    </citation>
    <scope>NUCLEOTIDE SEQUENCE</scope>
    <source>
        <strain evidence="2">CBS 121410</strain>
    </source>
</reference>
<dbReference type="EMBL" id="ML978731">
    <property type="protein sequence ID" value="KAF2085406.1"/>
    <property type="molecule type" value="Genomic_DNA"/>
</dbReference>
<dbReference type="Proteomes" id="UP000799776">
    <property type="component" value="Unassembled WGS sequence"/>
</dbReference>
<name>A0A9P4HS33_9PEZI</name>
<feature type="compositionally biased region" description="Basic and acidic residues" evidence="1">
    <location>
        <begin position="57"/>
        <end position="67"/>
    </location>
</feature>
<evidence type="ECO:0000256" key="1">
    <source>
        <dbReference type="SAM" id="MobiDB-lite"/>
    </source>
</evidence>
<comment type="caution">
    <text evidence="2">The sequence shown here is derived from an EMBL/GenBank/DDBJ whole genome shotgun (WGS) entry which is preliminary data.</text>
</comment>
<accession>A0A9P4HS33</accession>
<dbReference type="AlphaFoldDB" id="A0A9P4HS33"/>
<organism evidence="2 3">
    <name type="scientific">Saccharata proteae CBS 121410</name>
    <dbReference type="NCBI Taxonomy" id="1314787"/>
    <lineage>
        <taxon>Eukaryota</taxon>
        <taxon>Fungi</taxon>
        <taxon>Dikarya</taxon>
        <taxon>Ascomycota</taxon>
        <taxon>Pezizomycotina</taxon>
        <taxon>Dothideomycetes</taxon>
        <taxon>Dothideomycetes incertae sedis</taxon>
        <taxon>Botryosphaeriales</taxon>
        <taxon>Saccharataceae</taxon>
        <taxon>Saccharata</taxon>
    </lineage>
</organism>